<dbReference type="EMBL" id="LDAU01000251">
    <property type="protein sequence ID" value="KRW98398.1"/>
    <property type="molecule type" value="Genomic_DNA"/>
</dbReference>
<accession>A0A0V0Q878</accession>
<keyword evidence="2" id="KW-1185">Reference proteome</keyword>
<protein>
    <submittedName>
        <fullName evidence="1">Uncharacterized protein</fullName>
    </submittedName>
</protein>
<dbReference type="OrthoDB" id="313438at2759"/>
<dbReference type="Proteomes" id="UP000054937">
    <property type="component" value="Unassembled WGS sequence"/>
</dbReference>
<gene>
    <name evidence="1" type="ORF">PPERSA_12877</name>
</gene>
<proteinExistence type="predicted"/>
<dbReference type="InterPro" id="IPR013870">
    <property type="entry name" value="Ribosomal_mL54"/>
</dbReference>
<evidence type="ECO:0000313" key="1">
    <source>
        <dbReference type="EMBL" id="KRW98398.1"/>
    </source>
</evidence>
<dbReference type="InParanoid" id="A0A0V0Q878"/>
<sequence>MSKISNLLRYNNNINQIIRGAKKKKAGGGGKAEKVDIPEDLVNIFKDKKDEPLKNINEYPQWLFNLALPLSPPSVYHTAWQTDNEVYKPEGKDMVRYIKSLRREKIKYQNYQAALHNKDLTEQVVHPYQKNLFMQASMSKGDGEEGESQEAEEEE</sequence>
<dbReference type="AlphaFoldDB" id="A0A0V0Q878"/>
<reference evidence="1 2" key="1">
    <citation type="journal article" date="2015" name="Sci. Rep.">
        <title>Genome of the facultative scuticociliatosis pathogen Pseudocohnilembus persalinus provides insight into its virulence through horizontal gene transfer.</title>
        <authorList>
            <person name="Xiong J."/>
            <person name="Wang G."/>
            <person name="Cheng J."/>
            <person name="Tian M."/>
            <person name="Pan X."/>
            <person name="Warren A."/>
            <person name="Jiang C."/>
            <person name="Yuan D."/>
            <person name="Miao W."/>
        </authorList>
    </citation>
    <scope>NUCLEOTIDE SEQUENCE [LARGE SCALE GENOMIC DNA]</scope>
    <source>
        <strain evidence="1">36N120E</strain>
    </source>
</reference>
<dbReference type="Pfam" id="PF08561">
    <property type="entry name" value="Ribosomal_L37"/>
    <property type="match status" value="1"/>
</dbReference>
<evidence type="ECO:0000313" key="2">
    <source>
        <dbReference type="Proteomes" id="UP000054937"/>
    </source>
</evidence>
<name>A0A0V0Q878_PSEPJ</name>
<comment type="caution">
    <text evidence="1">The sequence shown here is derived from an EMBL/GenBank/DDBJ whole genome shotgun (WGS) entry which is preliminary data.</text>
</comment>
<dbReference type="OMA" id="ELNPINT"/>
<organism evidence="1 2">
    <name type="scientific">Pseudocohnilembus persalinus</name>
    <name type="common">Ciliate</name>
    <dbReference type="NCBI Taxonomy" id="266149"/>
    <lineage>
        <taxon>Eukaryota</taxon>
        <taxon>Sar</taxon>
        <taxon>Alveolata</taxon>
        <taxon>Ciliophora</taxon>
        <taxon>Intramacronucleata</taxon>
        <taxon>Oligohymenophorea</taxon>
        <taxon>Scuticociliatia</taxon>
        <taxon>Philasterida</taxon>
        <taxon>Pseudocohnilembidae</taxon>
        <taxon>Pseudocohnilembus</taxon>
    </lineage>
</organism>